<dbReference type="InterPro" id="IPR001789">
    <property type="entry name" value="Sig_transdc_resp-reg_receiver"/>
</dbReference>
<evidence type="ECO:0000256" key="5">
    <source>
        <dbReference type="ARBA" id="ARBA00022553"/>
    </source>
</evidence>
<dbReference type="PANTHER" id="PTHR45339">
    <property type="entry name" value="HYBRID SIGNAL TRANSDUCTION HISTIDINE KINASE J"/>
    <property type="match status" value="1"/>
</dbReference>
<dbReference type="PANTHER" id="PTHR45339:SF1">
    <property type="entry name" value="HYBRID SIGNAL TRANSDUCTION HISTIDINE KINASE J"/>
    <property type="match status" value="1"/>
</dbReference>
<feature type="domain" description="Response regulatory" evidence="19">
    <location>
        <begin position="424"/>
        <end position="545"/>
    </location>
</feature>
<dbReference type="Pfam" id="PF01627">
    <property type="entry name" value="Hpt"/>
    <property type="match status" value="1"/>
</dbReference>
<organism evidence="21 22">
    <name type="scientific">Nitrincola lacisaponensis</name>
    <dbReference type="NCBI Taxonomy" id="267850"/>
    <lineage>
        <taxon>Bacteria</taxon>
        <taxon>Pseudomonadati</taxon>
        <taxon>Pseudomonadota</taxon>
        <taxon>Gammaproteobacteria</taxon>
        <taxon>Oceanospirillales</taxon>
        <taxon>Oceanospirillaceae</taxon>
        <taxon>Nitrincola</taxon>
    </lineage>
</organism>
<dbReference type="OrthoDB" id="5555669at2"/>
<evidence type="ECO:0000256" key="6">
    <source>
        <dbReference type="ARBA" id="ARBA00022679"/>
    </source>
</evidence>
<feature type="modified residue" description="Phosphohistidine" evidence="16">
    <location>
        <position position="789"/>
    </location>
</feature>
<evidence type="ECO:0000256" key="16">
    <source>
        <dbReference type="PROSITE-ProRule" id="PRU00110"/>
    </source>
</evidence>
<evidence type="ECO:0000256" key="11">
    <source>
        <dbReference type="ARBA" id="ARBA00022989"/>
    </source>
</evidence>
<keyword evidence="13" id="KW-0472">Membrane</keyword>
<evidence type="ECO:0000256" key="12">
    <source>
        <dbReference type="ARBA" id="ARBA00023012"/>
    </source>
</evidence>
<dbReference type="SUPFAM" id="SSF47384">
    <property type="entry name" value="Homodimeric domain of signal transducing histidine kinase"/>
    <property type="match status" value="1"/>
</dbReference>
<dbReference type="InterPro" id="IPR036641">
    <property type="entry name" value="HPT_dom_sf"/>
</dbReference>
<dbReference type="Pfam" id="PF00072">
    <property type="entry name" value="Response_reg"/>
    <property type="match status" value="2"/>
</dbReference>
<evidence type="ECO:0000256" key="9">
    <source>
        <dbReference type="ARBA" id="ARBA00022777"/>
    </source>
</evidence>
<dbReference type="Proteomes" id="UP000027318">
    <property type="component" value="Unassembled WGS sequence"/>
</dbReference>
<feature type="domain" description="Response regulatory" evidence="19">
    <location>
        <begin position="568"/>
        <end position="686"/>
    </location>
</feature>
<keyword evidence="8" id="KW-0547">Nucleotide-binding</keyword>
<dbReference type="InterPro" id="IPR036890">
    <property type="entry name" value="HATPase_C_sf"/>
</dbReference>
<dbReference type="PRINTS" id="PR00344">
    <property type="entry name" value="BCTRLSENSOR"/>
</dbReference>
<proteinExistence type="predicted"/>
<dbReference type="CDD" id="cd16922">
    <property type="entry name" value="HATPase_EvgS-ArcB-TorS-like"/>
    <property type="match status" value="1"/>
</dbReference>
<dbReference type="Gene3D" id="3.40.50.2300">
    <property type="match status" value="2"/>
</dbReference>
<keyword evidence="12" id="KW-0902">Two-component regulatory system</keyword>
<dbReference type="InterPro" id="IPR036097">
    <property type="entry name" value="HisK_dim/P_sf"/>
</dbReference>
<keyword evidence="5 17" id="KW-0597">Phosphoprotein</keyword>
<evidence type="ECO:0000256" key="4">
    <source>
        <dbReference type="ARBA" id="ARBA00022475"/>
    </source>
</evidence>
<comment type="subunit">
    <text evidence="14">At low DSF concentrations, interacts with RpfF.</text>
</comment>
<evidence type="ECO:0000259" key="20">
    <source>
        <dbReference type="PROSITE" id="PS50894"/>
    </source>
</evidence>
<dbReference type="AlphaFoldDB" id="A0A063YAE6"/>
<keyword evidence="9 21" id="KW-0418">Kinase</keyword>
<feature type="domain" description="HPt" evidence="20">
    <location>
        <begin position="750"/>
        <end position="844"/>
    </location>
</feature>
<protein>
    <recommendedName>
        <fullName evidence="15">Sensory/regulatory protein RpfC</fullName>
        <ecNumber evidence="3">2.7.13.3</ecNumber>
    </recommendedName>
</protein>
<dbReference type="FunFam" id="3.30.565.10:FF:000010">
    <property type="entry name" value="Sensor histidine kinase RcsC"/>
    <property type="match status" value="1"/>
</dbReference>
<evidence type="ECO:0000256" key="7">
    <source>
        <dbReference type="ARBA" id="ARBA00022692"/>
    </source>
</evidence>
<keyword evidence="6" id="KW-0808">Transferase</keyword>
<feature type="modified residue" description="4-aspartylphosphate" evidence="17">
    <location>
        <position position="478"/>
    </location>
</feature>
<evidence type="ECO:0000256" key="3">
    <source>
        <dbReference type="ARBA" id="ARBA00012438"/>
    </source>
</evidence>
<dbReference type="FunFam" id="1.10.287.130:FF:000002">
    <property type="entry name" value="Two-component osmosensing histidine kinase"/>
    <property type="match status" value="1"/>
</dbReference>
<dbReference type="Gene3D" id="1.20.120.160">
    <property type="entry name" value="HPT domain"/>
    <property type="match status" value="1"/>
</dbReference>
<evidence type="ECO:0000256" key="13">
    <source>
        <dbReference type="ARBA" id="ARBA00023136"/>
    </source>
</evidence>
<feature type="modified residue" description="4-aspartylphosphate" evidence="17">
    <location>
        <position position="617"/>
    </location>
</feature>
<dbReference type="InterPro" id="IPR005467">
    <property type="entry name" value="His_kinase_dom"/>
</dbReference>
<dbReference type="SUPFAM" id="SSF52172">
    <property type="entry name" value="CheY-like"/>
    <property type="match status" value="2"/>
</dbReference>
<dbReference type="SUPFAM" id="SSF55874">
    <property type="entry name" value="ATPase domain of HSP90 chaperone/DNA topoisomerase II/histidine kinase"/>
    <property type="match status" value="1"/>
</dbReference>
<dbReference type="CDD" id="cd00156">
    <property type="entry name" value="REC"/>
    <property type="match status" value="1"/>
</dbReference>
<dbReference type="InterPro" id="IPR003594">
    <property type="entry name" value="HATPase_dom"/>
</dbReference>
<dbReference type="Pfam" id="PF00512">
    <property type="entry name" value="HisKA"/>
    <property type="match status" value="1"/>
</dbReference>
<dbReference type="InterPro" id="IPR003661">
    <property type="entry name" value="HisK_dim/P_dom"/>
</dbReference>
<evidence type="ECO:0000256" key="10">
    <source>
        <dbReference type="ARBA" id="ARBA00022840"/>
    </source>
</evidence>
<dbReference type="GO" id="GO:0005524">
    <property type="term" value="F:ATP binding"/>
    <property type="evidence" value="ECO:0007669"/>
    <property type="project" value="UniProtKB-KW"/>
</dbReference>
<comment type="caution">
    <text evidence="21">The sequence shown here is derived from an EMBL/GenBank/DDBJ whole genome shotgun (WGS) entry which is preliminary data.</text>
</comment>
<dbReference type="CDD" id="cd17546">
    <property type="entry name" value="REC_hyHK_CKI1_RcsC-like"/>
    <property type="match status" value="1"/>
</dbReference>
<evidence type="ECO:0000256" key="14">
    <source>
        <dbReference type="ARBA" id="ARBA00064003"/>
    </source>
</evidence>
<evidence type="ECO:0000256" key="2">
    <source>
        <dbReference type="ARBA" id="ARBA00004651"/>
    </source>
</evidence>
<keyword evidence="10" id="KW-0067">ATP-binding</keyword>
<dbReference type="CDD" id="cd00082">
    <property type="entry name" value="HisKA"/>
    <property type="match status" value="1"/>
</dbReference>
<dbReference type="Pfam" id="PF02518">
    <property type="entry name" value="HATPase_c"/>
    <property type="match status" value="1"/>
</dbReference>
<dbReference type="CDD" id="cd00088">
    <property type="entry name" value="HPT"/>
    <property type="match status" value="1"/>
</dbReference>
<evidence type="ECO:0000256" key="1">
    <source>
        <dbReference type="ARBA" id="ARBA00000085"/>
    </source>
</evidence>
<dbReference type="Gene3D" id="3.30.565.10">
    <property type="entry name" value="Histidine kinase-like ATPase, C-terminal domain"/>
    <property type="match status" value="1"/>
</dbReference>
<evidence type="ECO:0000259" key="18">
    <source>
        <dbReference type="PROSITE" id="PS50109"/>
    </source>
</evidence>
<dbReference type="SMART" id="SM00448">
    <property type="entry name" value="REC"/>
    <property type="match status" value="2"/>
</dbReference>
<dbReference type="PROSITE" id="PS50894">
    <property type="entry name" value="HPT"/>
    <property type="match status" value="1"/>
</dbReference>
<dbReference type="InterPro" id="IPR011006">
    <property type="entry name" value="CheY-like_superfamily"/>
</dbReference>
<evidence type="ECO:0000313" key="21">
    <source>
        <dbReference type="EMBL" id="KDE41297.1"/>
    </source>
</evidence>
<sequence length="844" mass="93705">MSQIHETELLYEIALSIGNSLQMDEMMRQCTTTLMRVLNANGCAVFSYDQPLATEYHELDSCSVALAWQSVVSLPRRFASQADIAELIQRIGFPDERMGLTSFMRSLPRVYVEQGVHRYLLALPGFGVFLLQKSNMPLSDDLLASLQKLMSKLAGAALACRYEEELQRQISAAKAASIAKSQFLANMSHEIRTPMNGIMGMLDLVLETPLHREQREHLDLARLSATHLLEIINHILDLSKIEAGKLDLQNETVDLIELIGTSVKALASRAWAKNLQIHYDISENLPQYVVVDPGRLRQIITNLLGNAIKFTEQGEVTLSVEYRAASEIPHFHFVVQDTGIGIPKERLAFIFNPFEQVESASNRKYEGTGLGLSISRQLVEMMGGQITADSELGKGTRIEFDLPLVLMTAPIPAGSVDIDLARQRVLLVDDEPINRRVILAMLQKIGVQVDVCASGPEALYKVQQALRAQQPYGLILMDAWMPGMNGYTVVEKLKEAELVLQTRVLILTSSAESGDSQRCKALGIAGYMTKPLTLTELRRALQEQLGQLEYQRQPAAVNDTDQLLSGLHVLLAEDNPINQRLALKLLEKKQITATLAQNGLETLSLCAEQPFDLILMDIMMPEMDGIEATQQIRAREASGHSHIPIIAMTANAMQGDKERCLAAGMDGYISKPVRPDALYTEMIRMIQQYGRQSLAPRAAEALSLDEMMIALEQSAERAPLTATQQEVSTTMTNDTALYDWDASLEMIGGEEELLLSVLEMFLEEVPVYMNSLEQDSRNTDYEKVARTAHTLKGLLATFCATPATQAALSLEQSAKQNQSLVEPLGRLQAEMQHLIPQLQQRLGH</sequence>
<dbReference type="GO" id="GO:0000155">
    <property type="term" value="F:phosphorelay sensor kinase activity"/>
    <property type="evidence" value="ECO:0007669"/>
    <property type="project" value="InterPro"/>
</dbReference>
<dbReference type="InterPro" id="IPR008207">
    <property type="entry name" value="Sig_transdc_His_kin_Hpt_dom"/>
</dbReference>
<dbReference type="Gene3D" id="1.10.287.130">
    <property type="match status" value="1"/>
</dbReference>
<dbReference type="PROSITE" id="PS50109">
    <property type="entry name" value="HIS_KIN"/>
    <property type="match status" value="1"/>
</dbReference>
<keyword evidence="22" id="KW-1185">Reference proteome</keyword>
<dbReference type="STRING" id="267850.ADINL_0178"/>
<dbReference type="SMART" id="SM00388">
    <property type="entry name" value="HisKA"/>
    <property type="match status" value="1"/>
</dbReference>
<evidence type="ECO:0000256" key="15">
    <source>
        <dbReference type="ARBA" id="ARBA00068150"/>
    </source>
</evidence>
<evidence type="ECO:0000259" key="19">
    <source>
        <dbReference type="PROSITE" id="PS50110"/>
    </source>
</evidence>
<dbReference type="PATRIC" id="fig|267850.7.peg.175"/>
<dbReference type="SUPFAM" id="SSF47226">
    <property type="entry name" value="Histidine-containing phosphotransfer domain, HPT domain"/>
    <property type="match status" value="1"/>
</dbReference>
<evidence type="ECO:0000313" key="22">
    <source>
        <dbReference type="Proteomes" id="UP000027318"/>
    </source>
</evidence>
<name>A0A063YAE6_9GAMM</name>
<keyword evidence="7" id="KW-0812">Transmembrane</keyword>
<gene>
    <name evidence="21" type="ORF">ADINL_0178</name>
</gene>
<dbReference type="SMART" id="SM00387">
    <property type="entry name" value="HATPase_c"/>
    <property type="match status" value="1"/>
</dbReference>
<keyword evidence="11" id="KW-1133">Transmembrane helix</keyword>
<dbReference type="RefSeq" id="WP_051632435.1">
    <property type="nucleotide sequence ID" value="NZ_JMSZ01000006.1"/>
</dbReference>
<accession>A0A063YAE6</accession>
<dbReference type="InterPro" id="IPR004358">
    <property type="entry name" value="Sig_transdc_His_kin-like_C"/>
</dbReference>
<comment type="subcellular location">
    <subcellularLocation>
        <location evidence="2">Cell membrane</location>
        <topology evidence="2">Multi-pass membrane protein</topology>
    </subcellularLocation>
</comment>
<dbReference type="GO" id="GO:0005886">
    <property type="term" value="C:plasma membrane"/>
    <property type="evidence" value="ECO:0007669"/>
    <property type="project" value="UniProtKB-SubCell"/>
</dbReference>
<evidence type="ECO:0000256" key="8">
    <source>
        <dbReference type="ARBA" id="ARBA00022741"/>
    </source>
</evidence>
<dbReference type="PROSITE" id="PS50110">
    <property type="entry name" value="RESPONSE_REGULATORY"/>
    <property type="match status" value="2"/>
</dbReference>
<evidence type="ECO:0000256" key="17">
    <source>
        <dbReference type="PROSITE-ProRule" id="PRU00169"/>
    </source>
</evidence>
<dbReference type="EC" id="2.7.13.3" evidence="3"/>
<comment type="catalytic activity">
    <reaction evidence="1">
        <text>ATP + protein L-histidine = ADP + protein N-phospho-L-histidine.</text>
        <dbReference type="EC" id="2.7.13.3"/>
    </reaction>
</comment>
<dbReference type="EMBL" id="JMSZ01000006">
    <property type="protein sequence ID" value="KDE41297.1"/>
    <property type="molecule type" value="Genomic_DNA"/>
</dbReference>
<feature type="domain" description="Histidine kinase" evidence="18">
    <location>
        <begin position="186"/>
        <end position="406"/>
    </location>
</feature>
<keyword evidence="4" id="KW-1003">Cell membrane</keyword>
<reference evidence="21 22" key="1">
    <citation type="journal article" date="2005" name="Int. J. Syst. Evol. Microbiol.">
        <title>Nitrincola lacisaponensis gen. nov., sp. nov., a novel alkaliphilic bacterium isolated from an alkaline, saline lake.</title>
        <authorList>
            <person name="Dimitriu P.A."/>
            <person name="Shukla S.K."/>
            <person name="Conradt J."/>
            <person name="Marquez M.C."/>
            <person name="Ventosa A."/>
            <person name="Maglia A."/>
            <person name="Peyton B.M."/>
            <person name="Pinkart H.C."/>
            <person name="Mormile M.R."/>
        </authorList>
    </citation>
    <scope>NUCLEOTIDE SEQUENCE [LARGE SCALE GENOMIC DNA]</scope>
    <source>
        <strain evidence="21 22">4CA</strain>
    </source>
</reference>